<dbReference type="EMBL" id="HG994368">
    <property type="protein sequence ID" value="CAF1853086.1"/>
    <property type="molecule type" value="Genomic_DNA"/>
</dbReference>
<proteinExistence type="predicted"/>
<reference evidence="1" key="1">
    <citation type="submission" date="2021-01" db="EMBL/GenBank/DDBJ databases">
        <authorList>
            <consortium name="Genoscope - CEA"/>
            <person name="William W."/>
        </authorList>
    </citation>
    <scope>NUCLEOTIDE SEQUENCE</scope>
</reference>
<dbReference type="Proteomes" id="UP001295469">
    <property type="component" value="Chromosome C04"/>
</dbReference>
<accession>A0A816JK48</accession>
<gene>
    <name evidence="1" type="ORF">DARMORV10_C04P38280.1</name>
</gene>
<organism evidence="1">
    <name type="scientific">Brassica napus</name>
    <name type="common">Rape</name>
    <dbReference type="NCBI Taxonomy" id="3708"/>
    <lineage>
        <taxon>Eukaryota</taxon>
        <taxon>Viridiplantae</taxon>
        <taxon>Streptophyta</taxon>
        <taxon>Embryophyta</taxon>
        <taxon>Tracheophyta</taxon>
        <taxon>Spermatophyta</taxon>
        <taxon>Magnoliopsida</taxon>
        <taxon>eudicotyledons</taxon>
        <taxon>Gunneridae</taxon>
        <taxon>Pentapetalae</taxon>
        <taxon>rosids</taxon>
        <taxon>malvids</taxon>
        <taxon>Brassicales</taxon>
        <taxon>Brassicaceae</taxon>
        <taxon>Brassiceae</taxon>
        <taxon>Brassica</taxon>
    </lineage>
</organism>
<dbReference type="AlphaFoldDB" id="A0A816JK48"/>
<sequence>MQEQDSTLFCLERDLNPLWILSPPLTFSLDFVTNAFD</sequence>
<evidence type="ECO:0000313" key="1">
    <source>
        <dbReference type="EMBL" id="CAF1853086.1"/>
    </source>
</evidence>
<name>A0A816JK48_BRANA</name>
<protein>
    <submittedName>
        <fullName evidence="1">(rape) hypothetical protein</fullName>
    </submittedName>
</protein>